<name>A0A1G7FH46_9DEIN</name>
<dbReference type="Proteomes" id="UP000199446">
    <property type="component" value="Unassembled WGS sequence"/>
</dbReference>
<dbReference type="AlphaFoldDB" id="A0A1G7FH46"/>
<reference evidence="2" key="1">
    <citation type="submission" date="2016-10" db="EMBL/GenBank/DDBJ databases">
        <authorList>
            <person name="Varghese N."/>
            <person name="Submissions S."/>
        </authorList>
    </citation>
    <scope>NUCLEOTIDE SEQUENCE [LARGE SCALE GENOMIC DNA]</scope>
    <source>
        <strain evidence="2">CGMCC 1.6992</strain>
    </source>
</reference>
<dbReference type="STRING" id="482827.SAMN04488243_10916"/>
<protein>
    <submittedName>
        <fullName evidence="1">Uncharacterized protein</fullName>
    </submittedName>
</protein>
<keyword evidence="2" id="KW-1185">Reference proteome</keyword>
<evidence type="ECO:0000313" key="2">
    <source>
        <dbReference type="Proteomes" id="UP000199446"/>
    </source>
</evidence>
<accession>A0A1G7FH46</accession>
<gene>
    <name evidence="1" type="ORF">SAMN04488243_10916</name>
</gene>
<sequence>MRKTKEPPWVDRYLKAKAKWEEAEAWRERLGSLAPRALEVLEAVLDEATGLDPERRAKLAVLVLRLAMSAWPEEEPSATHFALKASLEASQIGDGRSET</sequence>
<dbReference type="EMBL" id="FNBC01000009">
    <property type="protein sequence ID" value="SDE75223.1"/>
    <property type="molecule type" value="Genomic_DNA"/>
</dbReference>
<organism evidence="1 2">
    <name type="scientific">Thermus arciformis</name>
    <dbReference type="NCBI Taxonomy" id="482827"/>
    <lineage>
        <taxon>Bacteria</taxon>
        <taxon>Thermotogati</taxon>
        <taxon>Deinococcota</taxon>
        <taxon>Deinococci</taxon>
        <taxon>Thermales</taxon>
        <taxon>Thermaceae</taxon>
        <taxon>Thermus</taxon>
    </lineage>
</organism>
<evidence type="ECO:0000313" key="1">
    <source>
        <dbReference type="EMBL" id="SDE75223.1"/>
    </source>
</evidence>
<dbReference type="RefSeq" id="WP_093006365.1">
    <property type="nucleotide sequence ID" value="NZ_FNBC01000009.1"/>
</dbReference>
<proteinExistence type="predicted"/>